<dbReference type="RefSeq" id="YP_009008719.1">
    <property type="nucleotide sequence ID" value="NC_023593.1"/>
</dbReference>
<organism evidence="1 2">
    <name type="scientific">Escherichia phage KBNP1711</name>
    <dbReference type="NCBI Taxonomy" id="1436889"/>
    <lineage>
        <taxon>Viruses</taxon>
        <taxon>Duplodnaviria</taxon>
        <taxon>Heunggongvirae</taxon>
        <taxon>Uroviricota</taxon>
        <taxon>Caudoviricetes</taxon>
        <taxon>Mktvariviridae</taxon>
        <taxon>Gordonclarkvirinae</taxon>
        <taxon>Nieuwekanaalvirus</taxon>
        <taxon>Nieuwekanaalvirus KBNP1711</taxon>
    </lineage>
</organism>
<dbReference type="OrthoDB" id="165at680277"/>
<name>W6ARS7_9CAUD</name>
<sequence>MKTDKPDYDKIREGKIAAMRKFKESYERAVKEGTITYKKI</sequence>
<reference evidence="1 2" key="1">
    <citation type="submission" date="2013-12" db="EMBL/GenBank/DDBJ databases">
        <authorList>
            <person name="Nho S.W."/>
            <person name="Jang H.B."/>
            <person name="Kim K.S."/>
            <person name="Kim T.H."/>
            <person name="Cha I.S."/>
            <person name="Park S.B."/>
            <person name="Jung T.S."/>
        </authorList>
    </citation>
    <scope>NUCLEOTIDE SEQUENCE [LARGE SCALE GENOMIC DNA]</scope>
</reference>
<dbReference type="Proteomes" id="UP000019301">
    <property type="component" value="Segment"/>
</dbReference>
<dbReference type="GeneID" id="18505159"/>
<gene>
    <name evidence="1" type="ORF">ECBP3_0025</name>
</gene>
<protein>
    <submittedName>
        <fullName evidence="1">Uncharacterized protein</fullName>
    </submittedName>
</protein>
<dbReference type="Pfam" id="PF17588">
    <property type="entry name" value="DUF5486"/>
    <property type="match status" value="1"/>
</dbReference>
<evidence type="ECO:0000313" key="1">
    <source>
        <dbReference type="EMBL" id="AHI60802.1"/>
    </source>
</evidence>
<dbReference type="EMBL" id="KF981730">
    <property type="protein sequence ID" value="AHI60802.1"/>
    <property type="molecule type" value="Genomic_DNA"/>
</dbReference>
<keyword evidence="2" id="KW-1185">Reference proteome</keyword>
<dbReference type="InterPro" id="IPR035136">
    <property type="entry name" value="DUF5486"/>
</dbReference>
<proteinExistence type="predicted"/>
<evidence type="ECO:0000313" key="2">
    <source>
        <dbReference type="Proteomes" id="UP000019301"/>
    </source>
</evidence>
<accession>W6ARS7</accession>
<dbReference type="KEGG" id="vg:18505159"/>